<evidence type="ECO:0000256" key="3">
    <source>
        <dbReference type="RuleBase" id="RU003788"/>
    </source>
</evidence>
<comment type="caution">
    <text evidence="4">The sequence shown here is derived from an EMBL/GenBank/DDBJ whole genome shotgun (WGS) entry which is preliminary data.</text>
</comment>
<dbReference type="AlphaFoldDB" id="A0AAJ2VB62"/>
<dbReference type="GO" id="GO:0009253">
    <property type="term" value="P:peptidoglycan catabolic process"/>
    <property type="evidence" value="ECO:0007669"/>
    <property type="project" value="InterPro"/>
</dbReference>
<dbReference type="InterPro" id="IPR002196">
    <property type="entry name" value="Glyco_hydro_24"/>
</dbReference>
<dbReference type="InterPro" id="IPR023346">
    <property type="entry name" value="Lysozyme-like_dom_sf"/>
</dbReference>
<dbReference type="SUPFAM" id="SSF53955">
    <property type="entry name" value="Lysozyme-like"/>
    <property type="match status" value="1"/>
</dbReference>
<dbReference type="PANTHER" id="PTHR38107">
    <property type="match status" value="1"/>
</dbReference>
<proteinExistence type="inferred from homology"/>
<dbReference type="GO" id="GO:0042742">
    <property type="term" value="P:defense response to bacterium"/>
    <property type="evidence" value="ECO:0007669"/>
    <property type="project" value="UniProtKB-KW"/>
</dbReference>
<dbReference type="PANTHER" id="PTHR38107:SF3">
    <property type="entry name" value="LYSOZYME RRRD-RELATED"/>
    <property type="match status" value="1"/>
</dbReference>
<dbReference type="EMBL" id="JAWWMZ010000006">
    <property type="protein sequence ID" value="MDX4955307.1"/>
    <property type="molecule type" value="Genomic_DNA"/>
</dbReference>
<name>A0AAJ2VB62_DELAC</name>
<dbReference type="InterPro" id="IPR051018">
    <property type="entry name" value="Bacteriophage_GH24"/>
</dbReference>
<keyword evidence="1 3" id="KW-0929">Antimicrobial</keyword>
<keyword evidence="3 4" id="KW-0378">Hydrolase</keyword>
<keyword evidence="2 3" id="KW-0081">Bacteriolytic enzyme</keyword>
<dbReference type="Pfam" id="PF00959">
    <property type="entry name" value="Phage_lysozyme"/>
    <property type="match status" value="1"/>
</dbReference>
<dbReference type="Gene3D" id="1.10.530.40">
    <property type="match status" value="1"/>
</dbReference>
<evidence type="ECO:0000256" key="1">
    <source>
        <dbReference type="ARBA" id="ARBA00022529"/>
    </source>
</evidence>
<dbReference type="InterPro" id="IPR023347">
    <property type="entry name" value="Lysozyme_dom_sf"/>
</dbReference>
<reference evidence="4" key="1">
    <citation type="submission" date="2023-11" db="EMBL/GenBank/DDBJ databases">
        <title>Identification and selenium tolerance of Delftia acidovorans R3-25.</title>
        <authorList>
            <person name="Zhang S."/>
            <person name="Liu Y."/>
            <person name="Guo Y."/>
        </authorList>
    </citation>
    <scope>NUCLEOTIDE SEQUENCE</scope>
    <source>
        <strain evidence="4">R3-25</strain>
    </source>
</reference>
<comment type="similarity">
    <text evidence="3">Belongs to the glycosyl hydrolase 24 family.</text>
</comment>
<protein>
    <recommendedName>
        <fullName evidence="3">Lysozyme</fullName>
        <ecNumber evidence="3">3.2.1.17</ecNumber>
    </recommendedName>
</protein>
<evidence type="ECO:0000313" key="4">
    <source>
        <dbReference type="EMBL" id="MDX4955307.1"/>
    </source>
</evidence>
<comment type="catalytic activity">
    <reaction evidence="3">
        <text>Hydrolysis of (1-&gt;4)-beta-linkages between N-acetylmuramic acid and N-acetyl-D-glucosamine residues in a peptidoglycan and between N-acetyl-D-glucosamine residues in chitodextrins.</text>
        <dbReference type="EC" id="3.2.1.17"/>
    </reaction>
</comment>
<evidence type="ECO:0000313" key="5">
    <source>
        <dbReference type="Proteomes" id="UP001287445"/>
    </source>
</evidence>
<dbReference type="GO" id="GO:0031640">
    <property type="term" value="P:killing of cells of another organism"/>
    <property type="evidence" value="ECO:0007669"/>
    <property type="project" value="UniProtKB-KW"/>
</dbReference>
<dbReference type="EC" id="3.2.1.17" evidence="3"/>
<dbReference type="Proteomes" id="UP001287445">
    <property type="component" value="Unassembled WGS sequence"/>
</dbReference>
<accession>A0AAJ2VB62</accession>
<dbReference type="GO" id="GO:0003796">
    <property type="term" value="F:lysozyme activity"/>
    <property type="evidence" value="ECO:0007669"/>
    <property type="project" value="UniProtKB-EC"/>
</dbReference>
<gene>
    <name evidence="4" type="ORF">SGN30_17965</name>
</gene>
<evidence type="ECO:0000256" key="2">
    <source>
        <dbReference type="ARBA" id="ARBA00022638"/>
    </source>
</evidence>
<sequence>MNETLRNRLLAAVAGLAVTAAGGYVATQEAGPSPAVALAGEIGLHYESSGRHIGTPYIDRLGKGQPLPVCAGVTGPDVVPGRYYTPDDCERLERPKYREAERQARRALRHWDTYNVWVQASFIDMAYNVPSALAPDTTVMRLANAGQLDAACLQMPRWVYGTVNGVPTRLTGLVDRRDATRELCAQWGRDGHFSVGLLARAWQ</sequence>
<dbReference type="RefSeq" id="WP_319074625.1">
    <property type="nucleotide sequence ID" value="NZ_JAWWMZ010000006.1"/>
</dbReference>
<organism evidence="4 5">
    <name type="scientific">Delftia acidovorans</name>
    <name type="common">Pseudomonas acidovorans</name>
    <name type="synonym">Comamonas acidovorans</name>
    <dbReference type="NCBI Taxonomy" id="80866"/>
    <lineage>
        <taxon>Bacteria</taxon>
        <taxon>Pseudomonadati</taxon>
        <taxon>Pseudomonadota</taxon>
        <taxon>Betaproteobacteria</taxon>
        <taxon>Burkholderiales</taxon>
        <taxon>Comamonadaceae</taxon>
        <taxon>Delftia</taxon>
    </lineage>
</organism>
<keyword evidence="3" id="KW-0326">Glycosidase</keyword>
<dbReference type="GO" id="GO:0016998">
    <property type="term" value="P:cell wall macromolecule catabolic process"/>
    <property type="evidence" value="ECO:0007669"/>
    <property type="project" value="InterPro"/>
</dbReference>